<keyword evidence="2" id="KW-1185">Reference proteome</keyword>
<protein>
    <submittedName>
        <fullName evidence="1">Uncharacterized protein</fullName>
    </submittedName>
</protein>
<dbReference type="AlphaFoldDB" id="A0AAV2MII5"/>
<dbReference type="Proteomes" id="UP001497482">
    <property type="component" value="Chromosome 8"/>
</dbReference>
<proteinExistence type="predicted"/>
<sequence>METPGDQTCRIHGTSWSPHLSRQYKPGSCCSQLEDVCRCRSEYKRLDLSVALALDLQGVFCHSKITNQTFSHKTWGFDVAPQNPFKVSE</sequence>
<gene>
    <name evidence="1" type="ORF">KC01_LOCUS39382</name>
</gene>
<name>A0AAV2MII5_KNICA</name>
<evidence type="ECO:0000313" key="1">
    <source>
        <dbReference type="EMBL" id="CAL1613120.1"/>
    </source>
</evidence>
<dbReference type="EMBL" id="OZ035830">
    <property type="protein sequence ID" value="CAL1613120.1"/>
    <property type="molecule type" value="Genomic_DNA"/>
</dbReference>
<reference evidence="1 2" key="1">
    <citation type="submission" date="2024-04" db="EMBL/GenBank/DDBJ databases">
        <authorList>
            <person name="Waldvogel A.-M."/>
            <person name="Schoenle A."/>
        </authorList>
    </citation>
    <scope>NUCLEOTIDE SEQUENCE [LARGE SCALE GENOMIC DNA]</scope>
</reference>
<evidence type="ECO:0000313" key="2">
    <source>
        <dbReference type="Proteomes" id="UP001497482"/>
    </source>
</evidence>
<accession>A0AAV2MII5</accession>
<organism evidence="1 2">
    <name type="scientific">Knipowitschia caucasica</name>
    <name type="common">Caucasian dwarf goby</name>
    <name type="synonym">Pomatoschistus caucasicus</name>
    <dbReference type="NCBI Taxonomy" id="637954"/>
    <lineage>
        <taxon>Eukaryota</taxon>
        <taxon>Metazoa</taxon>
        <taxon>Chordata</taxon>
        <taxon>Craniata</taxon>
        <taxon>Vertebrata</taxon>
        <taxon>Euteleostomi</taxon>
        <taxon>Actinopterygii</taxon>
        <taxon>Neopterygii</taxon>
        <taxon>Teleostei</taxon>
        <taxon>Neoteleostei</taxon>
        <taxon>Acanthomorphata</taxon>
        <taxon>Gobiaria</taxon>
        <taxon>Gobiiformes</taxon>
        <taxon>Gobioidei</taxon>
        <taxon>Gobiidae</taxon>
        <taxon>Gobiinae</taxon>
        <taxon>Knipowitschia</taxon>
    </lineage>
</organism>